<dbReference type="PROSITE" id="PS51819">
    <property type="entry name" value="VOC"/>
    <property type="match status" value="1"/>
</dbReference>
<comment type="similarity">
    <text evidence="1">Belongs to the bleomycin resistance protein family.</text>
</comment>
<dbReference type="Gene3D" id="3.10.180.10">
    <property type="entry name" value="2,3-Dihydroxybiphenyl 1,2-Dioxygenase, domain 1"/>
    <property type="match status" value="1"/>
</dbReference>
<accession>A0A3D9T0N1</accession>
<evidence type="ECO:0000256" key="2">
    <source>
        <dbReference type="ARBA" id="ARBA00021572"/>
    </source>
</evidence>
<dbReference type="Pfam" id="PF00903">
    <property type="entry name" value="Glyoxalase"/>
    <property type="match status" value="1"/>
</dbReference>
<dbReference type="GO" id="GO:0046677">
    <property type="term" value="P:response to antibiotic"/>
    <property type="evidence" value="ECO:0007669"/>
    <property type="project" value="UniProtKB-KW"/>
</dbReference>
<sequence>MIHDDTARRSRGIARAPVYLDHVNARLNGQTAPILPSRDLSATVEFYTRLGFTVDGRYPDDGYLIISRDDVELHFFSAPDMSPLADAHAVYLRLDTDVRAVHEEWSRLGITDSPTGNPRLLAPEMTGYGMLEFALVDPDGNLFRIGAEIP</sequence>
<reference evidence="5 6" key="1">
    <citation type="submission" date="2018-08" db="EMBL/GenBank/DDBJ databases">
        <title>Sequencing the genomes of 1000 actinobacteria strains.</title>
        <authorList>
            <person name="Klenk H.-P."/>
        </authorList>
    </citation>
    <scope>NUCLEOTIDE SEQUENCE [LARGE SCALE GENOMIC DNA]</scope>
    <source>
        <strain evidence="5 6">DSM 43927</strain>
    </source>
</reference>
<gene>
    <name evidence="5" type="ORF">DFJ69_2849</name>
</gene>
<organism evidence="5 6">
    <name type="scientific">Thermomonospora umbrina</name>
    <dbReference type="NCBI Taxonomy" id="111806"/>
    <lineage>
        <taxon>Bacteria</taxon>
        <taxon>Bacillati</taxon>
        <taxon>Actinomycetota</taxon>
        <taxon>Actinomycetes</taxon>
        <taxon>Streptosporangiales</taxon>
        <taxon>Thermomonosporaceae</taxon>
        <taxon>Thermomonospora</taxon>
    </lineage>
</organism>
<dbReference type="InterPro" id="IPR037523">
    <property type="entry name" value="VOC_core"/>
</dbReference>
<dbReference type="InterPro" id="IPR029068">
    <property type="entry name" value="Glyas_Bleomycin-R_OHBP_Dase"/>
</dbReference>
<proteinExistence type="inferred from homology"/>
<evidence type="ECO:0000313" key="6">
    <source>
        <dbReference type="Proteomes" id="UP000256661"/>
    </source>
</evidence>
<dbReference type="CDD" id="cd08349">
    <property type="entry name" value="BLMA_like"/>
    <property type="match status" value="1"/>
</dbReference>
<keyword evidence="6" id="KW-1185">Reference proteome</keyword>
<dbReference type="OrthoDB" id="6624781at2"/>
<name>A0A3D9T0N1_9ACTN</name>
<dbReference type="SUPFAM" id="SSF54593">
    <property type="entry name" value="Glyoxalase/Bleomycin resistance protein/Dihydroxybiphenyl dioxygenase"/>
    <property type="match status" value="1"/>
</dbReference>
<dbReference type="PRINTS" id="PR00311">
    <property type="entry name" value="BLEOMYCINRST"/>
</dbReference>
<keyword evidence="3" id="KW-0046">Antibiotic resistance</keyword>
<dbReference type="InterPro" id="IPR004360">
    <property type="entry name" value="Glyas_Fos-R_dOase_dom"/>
</dbReference>
<keyword evidence="5" id="KW-0456">Lyase</keyword>
<evidence type="ECO:0000256" key="3">
    <source>
        <dbReference type="ARBA" id="ARBA00023251"/>
    </source>
</evidence>
<comment type="caution">
    <text evidence="5">The sequence shown here is derived from an EMBL/GenBank/DDBJ whole genome shotgun (WGS) entry which is preliminary data.</text>
</comment>
<dbReference type="EMBL" id="QTTT01000001">
    <property type="protein sequence ID" value="REE97381.1"/>
    <property type="molecule type" value="Genomic_DNA"/>
</dbReference>
<protein>
    <recommendedName>
        <fullName evidence="2">Bleomycin resistance protein</fullName>
    </recommendedName>
</protein>
<dbReference type="InterPro" id="IPR000335">
    <property type="entry name" value="Bleomycin-R"/>
</dbReference>
<dbReference type="Proteomes" id="UP000256661">
    <property type="component" value="Unassembled WGS sequence"/>
</dbReference>
<feature type="domain" description="VOC" evidence="4">
    <location>
        <begin position="26"/>
        <end position="148"/>
    </location>
</feature>
<dbReference type="GO" id="GO:0016829">
    <property type="term" value="F:lyase activity"/>
    <property type="evidence" value="ECO:0007669"/>
    <property type="project" value="UniProtKB-KW"/>
</dbReference>
<dbReference type="AlphaFoldDB" id="A0A3D9T0N1"/>
<evidence type="ECO:0000256" key="1">
    <source>
        <dbReference type="ARBA" id="ARBA00011051"/>
    </source>
</evidence>
<evidence type="ECO:0000259" key="4">
    <source>
        <dbReference type="PROSITE" id="PS51819"/>
    </source>
</evidence>
<evidence type="ECO:0000313" key="5">
    <source>
        <dbReference type="EMBL" id="REE97381.1"/>
    </source>
</evidence>